<dbReference type="Proteomes" id="UP000015106">
    <property type="component" value="Chromosome 4"/>
</dbReference>
<dbReference type="PANTHER" id="PTHR46347:SF1">
    <property type="entry name" value="RING_FYVE_PHD ZINC FINGER SUPERFAMILY PROTEIN"/>
    <property type="match status" value="1"/>
</dbReference>
<keyword evidence="1" id="KW-0479">Metal-binding</keyword>
<keyword evidence="4" id="KW-1133">Transmembrane helix</keyword>
<sequence length="437" mass="48530">RRKSFRSHIYLASALRYAPVYSPTTGLQPPPRTLLVPSNPSRRGKKRGEVRVPNGLSWKVLEAYARWEGSGRCAAVVDGGGEGQGVVLGGLAADPADILGDRPRGRCRGPAPVPDLPRDRRYVRLDPSCASCSRRCPPLSLAVFSLFCQGLTASLGVGRDFIAPCKCKGTSKYVHRDCLDHWRAVKEGFAFSHCTTCKAPYYLRVHVHTDRKWRTLKFRFFVTRDILFIFALVQFVISALAYLVHFIDGYQQYWLRTAWGFDNEVTFYYICGALLFFALLGLSGCFITCYDRRVRSDLAQPCRELCLCCCQPGMCADCHLPGTLCMWTDCTTCFEGCATTAGECGGCLGGAGEAGLPLLLIMGVIVLGLFTVVGIFYSVLVATMVGQRIWQRHYHILAKRMLTKEYVVEDVDGERADWSPPPLPAEHVQQLKSLGLL</sequence>
<dbReference type="EnsemblPlants" id="TuG1812G0400001780.01.T01">
    <property type="protein sequence ID" value="TuG1812G0400001780.01.T01"/>
    <property type="gene ID" value="TuG1812G0400001780.01"/>
</dbReference>
<dbReference type="Gramene" id="TuG1812G0400001780.01.T01">
    <property type="protein sequence ID" value="TuG1812G0400001780.01.T01"/>
    <property type="gene ID" value="TuG1812G0400001780.01"/>
</dbReference>
<accession>A0A8R7Q4A6</accession>
<dbReference type="PROSITE" id="PS51292">
    <property type="entry name" value="ZF_RING_CH"/>
    <property type="match status" value="1"/>
</dbReference>
<reference evidence="6" key="3">
    <citation type="submission" date="2022-06" db="UniProtKB">
        <authorList>
            <consortium name="EnsemblPlants"/>
        </authorList>
    </citation>
    <scope>IDENTIFICATION</scope>
</reference>
<reference evidence="7" key="1">
    <citation type="journal article" date="2013" name="Nature">
        <title>Draft genome of the wheat A-genome progenitor Triticum urartu.</title>
        <authorList>
            <person name="Ling H.Q."/>
            <person name="Zhao S."/>
            <person name="Liu D."/>
            <person name="Wang J."/>
            <person name="Sun H."/>
            <person name="Zhang C."/>
            <person name="Fan H."/>
            <person name="Li D."/>
            <person name="Dong L."/>
            <person name="Tao Y."/>
            <person name="Gao C."/>
            <person name="Wu H."/>
            <person name="Li Y."/>
            <person name="Cui Y."/>
            <person name="Guo X."/>
            <person name="Zheng S."/>
            <person name="Wang B."/>
            <person name="Yu K."/>
            <person name="Liang Q."/>
            <person name="Yang W."/>
            <person name="Lou X."/>
            <person name="Chen J."/>
            <person name="Feng M."/>
            <person name="Jian J."/>
            <person name="Zhang X."/>
            <person name="Luo G."/>
            <person name="Jiang Y."/>
            <person name="Liu J."/>
            <person name="Wang Z."/>
            <person name="Sha Y."/>
            <person name="Zhang B."/>
            <person name="Wu H."/>
            <person name="Tang D."/>
            <person name="Shen Q."/>
            <person name="Xue P."/>
            <person name="Zou S."/>
            <person name="Wang X."/>
            <person name="Liu X."/>
            <person name="Wang F."/>
            <person name="Yang Y."/>
            <person name="An X."/>
            <person name="Dong Z."/>
            <person name="Zhang K."/>
            <person name="Zhang X."/>
            <person name="Luo M.C."/>
            <person name="Dvorak J."/>
            <person name="Tong Y."/>
            <person name="Wang J."/>
            <person name="Yang H."/>
            <person name="Li Z."/>
            <person name="Wang D."/>
            <person name="Zhang A."/>
            <person name="Wang J."/>
        </authorList>
    </citation>
    <scope>NUCLEOTIDE SEQUENCE</scope>
    <source>
        <strain evidence="7">cv. G1812</strain>
    </source>
</reference>
<keyword evidence="3" id="KW-0862">Zinc</keyword>
<feature type="domain" description="RING-CH-type" evidence="5">
    <location>
        <begin position="140"/>
        <end position="204"/>
    </location>
</feature>
<dbReference type="SMART" id="SM00744">
    <property type="entry name" value="RINGv"/>
    <property type="match status" value="1"/>
</dbReference>
<dbReference type="SUPFAM" id="SSF57850">
    <property type="entry name" value="RING/U-box"/>
    <property type="match status" value="1"/>
</dbReference>
<evidence type="ECO:0000256" key="1">
    <source>
        <dbReference type="ARBA" id="ARBA00022723"/>
    </source>
</evidence>
<protein>
    <recommendedName>
        <fullName evidence="5">RING-CH-type domain-containing protein</fullName>
    </recommendedName>
</protein>
<dbReference type="InterPro" id="IPR013083">
    <property type="entry name" value="Znf_RING/FYVE/PHD"/>
</dbReference>
<feature type="transmembrane region" description="Helical" evidence="4">
    <location>
        <begin position="267"/>
        <end position="290"/>
    </location>
</feature>
<evidence type="ECO:0000256" key="2">
    <source>
        <dbReference type="ARBA" id="ARBA00022771"/>
    </source>
</evidence>
<dbReference type="CDD" id="cd16495">
    <property type="entry name" value="RING_CH-C4HC3_MARCH"/>
    <property type="match status" value="1"/>
</dbReference>
<dbReference type="GO" id="GO:0008270">
    <property type="term" value="F:zinc ion binding"/>
    <property type="evidence" value="ECO:0007669"/>
    <property type="project" value="UniProtKB-KW"/>
</dbReference>
<dbReference type="AlphaFoldDB" id="A0A8R7Q4A6"/>
<feature type="transmembrane region" description="Helical" evidence="4">
    <location>
        <begin position="226"/>
        <end position="247"/>
    </location>
</feature>
<keyword evidence="7" id="KW-1185">Reference proteome</keyword>
<dbReference type="Pfam" id="PF12906">
    <property type="entry name" value="RINGv"/>
    <property type="match status" value="1"/>
</dbReference>
<evidence type="ECO:0000313" key="6">
    <source>
        <dbReference type="EnsemblPlants" id="TuG1812G0400001780.01.T01"/>
    </source>
</evidence>
<feature type="transmembrane region" description="Helical" evidence="4">
    <location>
        <begin position="358"/>
        <end position="380"/>
    </location>
</feature>
<reference evidence="6" key="2">
    <citation type="submission" date="2018-03" db="EMBL/GenBank/DDBJ databases">
        <title>The Triticum urartu genome reveals the dynamic nature of wheat genome evolution.</title>
        <authorList>
            <person name="Ling H."/>
            <person name="Ma B."/>
            <person name="Shi X."/>
            <person name="Liu H."/>
            <person name="Dong L."/>
            <person name="Sun H."/>
            <person name="Cao Y."/>
            <person name="Gao Q."/>
            <person name="Zheng S."/>
            <person name="Li Y."/>
            <person name="Yu Y."/>
            <person name="Du H."/>
            <person name="Qi M."/>
            <person name="Li Y."/>
            <person name="Yu H."/>
            <person name="Cui Y."/>
            <person name="Wang N."/>
            <person name="Chen C."/>
            <person name="Wu H."/>
            <person name="Zhao Y."/>
            <person name="Zhang J."/>
            <person name="Li Y."/>
            <person name="Zhou W."/>
            <person name="Zhang B."/>
            <person name="Hu W."/>
            <person name="Eijk M."/>
            <person name="Tang J."/>
            <person name="Witsenboer H."/>
            <person name="Zhao S."/>
            <person name="Li Z."/>
            <person name="Zhang A."/>
            <person name="Wang D."/>
            <person name="Liang C."/>
        </authorList>
    </citation>
    <scope>NUCLEOTIDE SEQUENCE [LARGE SCALE GENOMIC DNA]</scope>
    <source>
        <strain evidence="6">cv. G1812</strain>
    </source>
</reference>
<keyword evidence="2" id="KW-0863">Zinc-finger</keyword>
<keyword evidence="4" id="KW-0812">Transmembrane</keyword>
<dbReference type="PANTHER" id="PTHR46347">
    <property type="entry name" value="RING/FYVE/PHD ZINC FINGER SUPERFAMILY PROTEIN"/>
    <property type="match status" value="1"/>
</dbReference>
<evidence type="ECO:0000313" key="7">
    <source>
        <dbReference type="Proteomes" id="UP000015106"/>
    </source>
</evidence>
<evidence type="ECO:0000256" key="3">
    <source>
        <dbReference type="ARBA" id="ARBA00022833"/>
    </source>
</evidence>
<evidence type="ECO:0000259" key="5">
    <source>
        <dbReference type="PROSITE" id="PS51292"/>
    </source>
</evidence>
<organism evidence="6 7">
    <name type="scientific">Triticum urartu</name>
    <name type="common">Red wild einkorn</name>
    <name type="synonym">Crithodium urartu</name>
    <dbReference type="NCBI Taxonomy" id="4572"/>
    <lineage>
        <taxon>Eukaryota</taxon>
        <taxon>Viridiplantae</taxon>
        <taxon>Streptophyta</taxon>
        <taxon>Embryophyta</taxon>
        <taxon>Tracheophyta</taxon>
        <taxon>Spermatophyta</taxon>
        <taxon>Magnoliopsida</taxon>
        <taxon>Liliopsida</taxon>
        <taxon>Poales</taxon>
        <taxon>Poaceae</taxon>
        <taxon>BOP clade</taxon>
        <taxon>Pooideae</taxon>
        <taxon>Triticodae</taxon>
        <taxon>Triticeae</taxon>
        <taxon>Triticinae</taxon>
        <taxon>Triticum</taxon>
    </lineage>
</organism>
<proteinExistence type="predicted"/>
<dbReference type="Gene3D" id="3.30.40.10">
    <property type="entry name" value="Zinc/RING finger domain, C3HC4 (zinc finger)"/>
    <property type="match status" value="1"/>
</dbReference>
<name>A0A8R7Q4A6_TRIUA</name>
<evidence type="ECO:0000256" key="4">
    <source>
        <dbReference type="SAM" id="Phobius"/>
    </source>
</evidence>
<gene>
    <name evidence="6" type="primary">LOC125551524</name>
</gene>
<dbReference type="InterPro" id="IPR011016">
    <property type="entry name" value="Znf_RING-CH"/>
</dbReference>
<keyword evidence="4" id="KW-0472">Membrane</keyword>